<dbReference type="InterPro" id="IPR017961">
    <property type="entry name" value="DNA_pol_Y-fam_little_finger"/>
</dbReference>
<dbReference type="GO" id="GO:0005634">
    <property type="term" value="C:nucleus"/>
    <property type="evidence" value="ECO:0007669"/>
    <property type="project" value="TreeGrafter"/>
</dbReference>
<dbReference type="InterPro" id="IPR001126">
    <property type="entry name" value="UmuC"/>
</dbReference>
<keyword evidence="8 14" id="KW-0863">Zinc-finger</keyword>
<dbReference type="InterPro" id="IPR024728">
    <property type="entry name" value="PolY_HhH_motif"/>
</dbReference>
<dbReference type="GO" id="GO:0006260">
    <property type="term" value="P:DNA replication"/>
    <property type="evidence" value="ECO:0007669"/>
    <property type="project" value="UniProtKB-KW"/>
</dbReference>
<evidence type="ECO:0000256" key="12">
    <source>
        <dbReference type="ARBA" id="ARBA00023204"/>
    </source>
</evidence>
<evidence type="ECO:0000313" key="18">
    <source>
        <dbReference type="EMBL" id="KJH41115.1"/>
    </source>
</evidence>
<dbReference type="InterPro" id="IPR036775">
    <property type="entry name" value="DNA_pol_Y-fam_lit_finger_sf"/>
</dbReference>
<dbReference type="SMART" id="SM00734">
    <property type="entry name" value="ZnF_Rad18"/>
    <property type="match status" value="1"/>
</dbReference>
<dbReference type="GO" id="GO:0003887">
    <property type="term" value="F:DNA-directed DNA polymerase activity"/>
    <property type="evidence" value="ECO:0007669"/>
    <property type="project" value="UniProtKB-KW"/>
</dbReference>
<gene>
    <name evidence="18" type="ORF">DICVIV_12915</name>
</gene>
<keyword evidence="10" id="KW-0460">Magnesium</keyword>
<keyword evidence="5" id="KW-0235">DNA replication</keyword>
<dbReference type="GO" id="GO:0008270">
    <property type="term" value="F:zinc ion binding"/>
    <property type="evidence" value="ECO:0007669"/>
    <property type="project" value="UniProtKB-KW"/>
</dbReference>
<feature type="domain" description="UBZ4-type" evidence="17">
    <location>
        <begin position="246"/>
        <end position="275"/>
    </location>
</feature>
<evidence type="ECO:0000256" key="5">
    <source>
        <dbReference type="ARBA" id="ARBA00022705"/>
    </source>
</evidence>
<dbReference type="EMBL" id="KN716902">
    <property type="protein sequence ID" value="KJH41115.1"/>
    <property type="molecule type" value="Genomic_DNA"/>
</dbReference>
<evidence type="ECO:0000256" key="11">
    <source>
        <dbReference type="ARBA" id="ARBA00022932"/>
    </source>
</evidence>
<evidence type="ECO:0000256" key="7">
    <source>
        <dbReference type="ARBA" id="ARBA00022763"/>
    </source>
</evidence>
<reference evidence="18 19" key="1">
    <citation type="submission" date="2013-11" db="EMBL/GenBank/DDBJ databases">
        <title>Draft genome of the bovine lungworm Dictyocaulus viviparus.</title>
        <authorList>
            <person name="Mitreva M."/>
        </authorList>
    </citation>
    <scope>NUCLEOTIDE SEQUENCE [LARGE SCALE GENOMIC DNA]</scope>
    <source>
        <strain evidence="18 19">HannoverDv2000</strain>
    </source>
</reference>
<dbReference type="STRING" id="29172.A0A0D8X947"/>
<comment type="catalytic activity">
    <reaction evidence="13">
        <text>DNA(n) + a 2'-deoxyribonucleoside 5'-triphosphate = DNA(n+1) + diphosphate</text>
        <dbReference type="Rhea" id="RHEA:22508"/>
        <dbReference type="Rhea" id="RHEA-COMP:17339"/>
        <dbReference type="Rhea" id="RHEA-COMP:17340"/>
        <dbReference type="ChEBI" id="CHEBI:33019"/>
        <dbReference type="ChEBI" id="CHEBI:61560"/>
        <dbReference type="ChEBI" id="CHEBI:173112"/>
        <dbReference type="EC" id="2.7.7.7"/>
    </reaction>
</comment>
<protein>
    <recommendedName>
        <fullName evidence="2">DNA-directed DNA polymerase</fullName>
        <ecNumber evidence="2">2.7.7.7</ecNumber>
    </recommendedName>
</protein>
<keyword evidence="4" id="KW-0548">Nucleotidyltransferase</keyword>
<dbReference type="SUPFAM" id="SSF100879">
    <property type="entry name" value="Lesion bypass DNA polymerase (Y-family), little finger domain"/>
    <property type="match status" value="1"/>
</dbReference>
<accession>A0A0D8X947</accession>
<keyword evidence="11" id="KW-0239">DNA-directed DNA polymerase</keyword>
<proteinExistence type="inferred from homology"/>
<evidence type="ECO:0000256" key="9">
    <source>
        <dbReference type="ARBA" id="ARBA00022833"/>
    </source>
</evidence>
<dbReference type="Gene3D" id="3.30.1490.100">
    <property type="entry name" value="DNA polymerase, Y-family, little finger domain"/>
    <property type="match status" value="1"/>
</dbReference>
<evidence type="ECO:0000256" key="14">
    <source>
        <dbReference type="PROSITE-ProRule" id="PRU01256"/>
    </source>
</evidence>
<evidence type="ECO:0000256" key="15">
    <source>
        <dbReference type="SAM" id="MobiDB-lite"/>
    </source>
</evidence>
<keyword evidence="9" id="KW-0862">Zinc</keyword>
<sequence length="310" mass="34596">MLAKICSDINKPNGQFELANNYDDIMKFLHDLPIRKVSGIGRVSEALLQACGINTVGELLERRAALKFCFSPLSQESFLRIALGLPGRPSASDPRRKSISVERTFAPTSSRDAQIEVMEEVCDMLVNDMEGVGVVGARCVTLKLKLSSFDVLTRSVTSARLVSTREEILSLAREIFERELPQEIRLLGIRLSNLQFADDRPADTTISVIDFWKRKQSVEAASSSASECSSSMTDFPTNPVPKSDEKVACPICNTILKNDDRVVNQHVDECLNSSLLFDSGSKTSLKSREQPKKREKTATIEKYFTKRKRE</sequence>
<dbReference type="OrthoDB" id="1747274at2759"/>
<evidence type="ECO:0000256" key="8">
    <source>
        <dbReference type="ARBA" id="ARBA00022771"/>
    </source>
</evidence>
<dbReference type="GO" id="GO:0006281">
    <property type="term" value="P:DNA repair"/>
    <property type="evidence" value="ECO:0007669"/>
    <property type="project" value="UniProtKB-KW"/>
</dbReference>
<evidence type="ECO:0000256" key="4">
    <source>
        <dbReference type="ARBA" id="ARBA00022695"/>
    </source>
</evidence>
<dbReference type="Pfam" id="PF11799">
    <property type="entry name" value="IMS_C"/>
    <property type="match status" value="1"/>
</dbReference>
<dbReference type="Gene3D" id="3.30.160.60">
    <property type="entry name" value="Classic Zinc Finger"/>
    <property type="match status" value="1"/>
</dbReference>
<keyword evidence="6" id="KW-0479">Metal-binding</keyword>
<feature type="domain" description="UmuC" evidence="16">
    <location>
        <begin position="1"/>
        <end position="41"/>
    </location>
</feature>
<dbReference type="InterPro" id="IPR043502">
    <property type="entry name" value="DNA/RNA_pol_sf"/>
</dbReference>
<keyword evidence="12 14" id="KW-0234">DNA repair</keyword>
<name>A0A0D8X947_DICVI</name>
<dbReference type="GO" id="GO:0003684">
    <property type="term" value="F:damaged DNA binding"/>
    <property type="evidence" value="ECO:0007669"/>
    <property type="project" value="InterPro"/>
</dbReference>
<keyword evidence="19" id="KW-1185">Reference proteome</keyword>
<evidence type="ECO:0000313" key="19">
    <source>
        <dbReference type="Proteomes" id="UP000053766"/>
    </source>
</evidence>
<feature type="region of interest" description="Disordered" evidence="15">
    <location>
        <begin position="279"/>
        <end position="310"/>
    </location>
</feature>
<comment type="similarity">
    <text evidence="1">Belongs to the DNA polymerase type-Y family.</text>
</comment>
<reference evidence="19" key="2">
    <citation type="journal article" date="2016" name="Sci. Rep.">
        <title>Dictyocaulus viviparus genome, variome and transcriptome elucidate lungworm biology and support future intervention.</title>
        <authorList>
            <person name="McNulty S.N."/>
            <person name="Strube C."/>
            <person name="Rosa B.A."/>
            <person name="Martin J.C."/>
            <person name="Tyagi R."/>
            <person name="Choi Y.J."/>
            <person name="Wang Q."/>
            <person name="Hallsworth Pepin K."/>
            <person name="Zhang X."/>
            <person name="Ozersky P."/>
            <person name="Wilson R.K."/>
            <person name="Sternberg P.W."/>
            <person name="Gasser R.B."/>
            <person name="Mitreva M."/>
        </authorList>
    </citation>
    <scope>NUCLEOTIDE SEQUENCE [LARGE SCALE GENOMIC DNA]</scope>
    <source>
        <strain evidence="19">HannoverDv2000</strain>
    </source>
</reference>
<dbReference type="InterPro" id="IPR006642">
    <property type="entry name" value="Rad18_UBZ4"/>
</dbReference>
<dbReference type="AlphaFoldDB" id="A0A0D8X947"/>
<evidence type="ECO:0000256" key="6">
    <source>
        <dbReference type="ARBA" id="ARBA00022723"/>
    </source>
</evidence>
<dbReference type="FunFam" id="3.30.1490.100:FF:000004">
    <property type="entry name" value="DNA polymerase IV"/>
    <property type="match status" value="1"/>
</dbReference>
<keyword evidence="7 14" id="KW-0227">DNA damage</keyword>
<evidence type="ECO:0000259" key="16">
    <source>
        <dbReference type="PROSITE" id="PS50173"/>
    </source>
</evidence>
<dbReference type="PROSITE" id="PS50173">
    <property type="entry name" value="UMUC"/>
    <property type="match status" value="1"/>
</dbReference>
<dbReference type="PANTHER" id="PTHR11076">
    <property type="entry name" value="DNA REPAIR POLYMERASE UMUC / TRANSFERASE FAMILY MEMBER"/>
    <property type="match status" value="1"/>
</dbReference>
<dbReference type="SUPFAM" id="SSF56672">
    <property type="entry name" value="DNA/RNA polymerases"/>
    <property type="match status" value="1"/>
</dbReference>
<dbReference type="InterPro" id="IPR050116">
    <property type="entry name" value="DNA_polymerase-Y"/>
</dbReference>
<dbReference type="Gene3D" id="1.10.150.810">
    <property type="match status" value="1"/>
</dbReference>
<dbReference type="EC" id="2.7.7.7" evidence="2"/>
<dbReference type="Proteomes" id="UP000053766">
    <property type="component" value="Unassembled WGS sequence"/>
</dbReference>
<evidence type="ECO:0000256" key="1">
    <source>
        <dbReference type="ARBA" id="ARBA00010945"/>
    </source>
</evidence>
<dbReference type="Pfam" id="PF11798">
    <property type="entry name" value="IMS_HHH"/>
    <property type="match status" value="1"/>
</dbReference>
<dbReference type="PANTHER" id="PTHR11076:SF33">
    <property type="entry name" value="DNA POLYMERASE KAPPA"/>
    <property type="match status" value="1"/>
</dbReference>
<dbReference type="PROSITE" id="PS51908">
    <property type="entry name" value="ZF_UBZ4"/>
    <property type="match status" value="1"/>
</dbReference>
<evidence type="ECO:0000259" key="17">
    <source>
        <dbReference type="PROSITE" id="PS51908"/>
    </source>
</evidence>
<evidence type="ECO:0000256" key="10">
    <source>
        <dbReference type="ARBA" id="ARBA00022842"/>
    </source>
</evidence>
<dbReference type="GO" id="GO:0042276">
    <property type="term" value="P:error-prone translesion synthesis"/>
    <property type="evidence" value="ECO:0007669"/>
    <property type="project" value="TreeGrafter"/>
</dbReference>
<keyword evidence="3" id="KW-0808">Transferase</keyword>
<evidence type="ECO:0000256" key="13">
    <source>
        <dbReference type="ARBA" id="ARBA00049244"/>
    </source>
</evidence>
<feature type="compositionally biased region" description="Basic and acidic residues" evidence="15">
    <location>
        <begin position="286"/>
        <end position="299"/>
    </location>
</feature>
<evidence type="ECO:0000256" key="3">
    <source>
        <dbReference type="ARBA" id="ARBA00022679"/>
    </source>
</evidence>
<evidence type="ECO:0000256" key="2">
    <source>
        <dbReference type="ARBA" id="ARBA00012417"/>
    </source>
</evidence>
<organism evidence="18 19">
    <name type="scientific">Dictyocaulus viviparus</name>
    <name type="common">Bovine lungworm</name>
    <dbReference type="NCBI Taxonomy" id="29172"/>
    <lineage>
        <taxon>Eukaryota</taxon>
        <taxon>Metazoa</taxon>
        <taxon>Ecdysozoa</taxon>
        <taxon>Nematoda</taxon>
        <taxon>Chromadorea</taxon>
        <taxon>Rhabditida</taxon>
        <taxon>Rhabditina</taxon>
        <taxon>Rhabditomorpha</taxon>
        <taxon>Strongyloidea</taxon>
        <taxon>Metastrongylidae</taxon>
        <taxon>Dictyocaulus</taxon>
    </lineage>
</organism>